<protein>
    <recommendedName>
        <fullName evidence="3">Phage protein</fullName>
    </recommendedName>
</protein>
<dbReference type="AlphaFoldDB" id="A0AAE4NNU7"/>
<gene>
    <name evidence="1" type="ORF">RZO31_06085</name>
</gene>
<name>A0AAE4NNU7_9LACT</name>
<accession>A0AAE4NNU7</accession>
<comment type="caution">
    <text evidence="1">The sequence shown here is derived from an EMBL/GenBank/DDBJ whole genome shotgun (WGS) entry which is preliminary data.</text>
</comment>
<organism evidence="1 2">
    <name type="scientific">Lactococcus lactis</name>
    <dbReference type="NCBI Taxonomy" id="1358"/>
    <lineage>
        <taxon>Bacteria</taxon>
        <taxon>Bacillati</taxon>
        <taxon>Bacillota</taxon>
        <taxon>Bacilli</taxon>
        <taxon>Lactobacillales</taxon>
        <taxon>Streptococcaceae</taxon>
        <taxon>Lactococcus</taxon>
    </lineage>
</organism>
<evidence type="ECO:0000313" key="1">
    <source>
        <dbReference type="EMBL" id="MDV2632442.1"/>
    </source>
</evidence>
<dbReference type="Proteomes" id="UP001186047">
    <property type="component" value="Unassembled WGS sequence"/>
</dbReference>
<proteinExistence type="predicted"/>
<dbReference type="EMBL" id="JAWHVL010000014">
    <property type="protein sequence ID" value="MDV2632442.1"/>
    <property type="molecule type" value="Genomic_DNA"/>
</dbReference>
<dbReference type="RefSeq" id="WP_017865231.1">
    <property type="nucleotide sequence ID" value="NZ_CP059049.1"/>
</dbReference>
<evidence type="ECO:0008006" key="3">
    <source>
        <dbReference type="Google" id="ProtNLM"/>
    </source>
</evidence>
<evidence type="ECO:0000313" key="2">
    <source>
        <dbReference type="Proteomes" id="UP001186047"/>
    </source>
</evidence>
<sequence>MSKALITDKEYRRFEDIIYRLWYVYEFGQGKSVRLTAKESQRLKQTLSQLKRDYPRAHDIIVRHFIEHVYYTTIAREQNVSEGYIRKLAKNGAYYFLQIYDNNKEE</sequence>
<reference evidence="1" key="1">
    <citation type="submission" date="2023-10" db="EMBL/GenBank/DDBJ databases">
        <title>Production of high quality cheese from raw caw milk (raw cheese).</title>
        <authorList>
            <person name="Samouris G."/>
        </authorList>
    </citation>
    <scope>NUCLEOTIDE SEQUENCE</scope>
    <source>
        <strain evidence="1">M17-3</strain>
    </source>
</reference>